<dbReference type="AlphaFoldDB" id="A0A255GYU8"/>
<dbReference type="SUPFAM" id="SSF46689">
    <property type="entry name" value="Homeodomain-like"/>
    <property type="match status" value="1"/>
</dbReference>
<keyword evidence="2" id="KW-0238">DNA-binding</keyword>
<dbReference type="Proteomes" id="UP000216311">
    <property type="component" value="Unassembled WGS sequence"/>
</dbReference>
<dbReference type="SMART" id="SM00342">
    <property type="entry name" value="HTH_ARAC"/>
    <property type="match status" value="1"/>
</dbReference>
<keyword evidence="6" id="KW-1185">Reference proteome</keyword>
<dbReference type="PANTHER" id="PTHR46796:SF15">
    <property type="entry name" value="BLL1074 PROTEIN"/>
    <property type="match status" value="1"/>
</dbReference>
<evidence type="ECO:0000256" key="2">
    <source>
        <dbReference type="ARBA" id="ARBA00023125"/>
    </source>
</evidence>
<keyword evidence="3" id="KW-0804">Transcription</keyword>
<comment type="caution">
    <text evidence="5">The sequence shown here is derived from an EMBL/GenBank/DDBJ whole genome shotgun (WGS) entry which is preliminary data.</text>
</comment>
<evidence type="ECO:0000256" key="1">
    <source>
        <dbReference type="ARBA" id="ARBA00023015"/>
    </source>
</evidence>
<feature type="domain" description="HTH araC/xylS-type" evidence="4">
    <location>
        <begin position="168"/>
        <end position="256"/>
    </location>
</feature>
<keyword evidence="1" id="KW-0805">Transcription regulation</keyword>
<dbReference type="RefSeq" id="WP_094364272.1">
    <property type="nucleotide sequence ID" value="NZ_NMVQ01000023.1"/>
</dbReference>
<dbReference type="Gene3D" id="1.10.10.60">
    <property type="entry name" value="Homeodomain-like"/>
    <property type="match status" value="1"/>
</dbReference>
<name>A0A255GYU8_9ACTN</name>
<evidence type="ECO:0000313" key="6">
    <source>
        <dbReference type="Proteomes" id="UP000216311"/>
    </source>
</evidence>
<protein>
    <submittedName>
        <fullName evidence="5">AraC family transcriptional regulator</fullName>
    </submittedName>
</protein>
<dbReference type="EMBL" id="NMVQ01000023">
    <property type="protein sequence ID" value="OYO20845.1"/>
    <property type="molecule type" value="Genomic_DNA"/>
</dbReference>
<accession>A0A255GYU8</accession>
<reference evidence="5 6" key="1">
    <citation type="submission" date="2017-07" db="EMBL/GenBank/DDBJ databases">
        <title>Draft whole genome sequences of clinical Proprionibacteriaceae strains.</title>
        <authorList>
            <person name="Bernier A.-M."/>
            <person name="Bernard K."/>
            <person name="Domingo M.-C."/>
        </authorList>
    </citation>
    <scope>NUCLEOTIDE SEQUENCE [LARGE SCALE GENOMIC DNA]</scope>
    <source>
        <strain evidence="5 6">NML 130396</strain>
    </source>
</reference>
<dbReference type="OrthoDB" id="2559672at2"/>
<dbReference type="GO" id="GO:0043565">
    <property type="term" value="F:sequence-specific DNA binding"/>
    <property type="evidence" value="ECO:0007669"/>
    <property type="project" value="InterPro"/>
</dbReference>
<dbReference type="Pfam" id="PF12833">
    <property type="entry name" value="HTH_18"/>
    <property type="match status" value="1"/>
</dbReference>
<evidence type="ECO:0000313" key="5">
    <source>
        <dbReference type="EMBL" id="OYO20845.1"/>
    </source>
</evidence>
<dbReference type="InterPro" id="IPR050204">
    <property type="entry name" value="AraC_XylS_family_regulators"/>
</dbReference>
<organism evidence="5 6">
    <name type="scientific">Enemella dayhoffiae</name>
    <dbReference type="NCBI Taxonomy" id="2016507"/>
    <lineage>
        <taxon>Bacteria</taxon>
        <taxon>Bacillati</taxon>
        <taxon>Actinomycetota</taxon>
        <taxon>Actinomycetes</taxon>
        <taxon>Propionibacteriales</taxon>
        <taxon>Propionibacteriaceae</taxon>
        <taxon>Enemella</taxon>
    </lineage>
</organism>
<evidence type="ECO:0000256" key="3">
    <source>
        <dbReference type="ARBA" id="ARBA00023163"/>
    </source>
</evidence>
<dbReference type="PROSITE" id="PS01124">
    <property type="entry name" value="HTH_ARAC_FAMILY_2"/>
    <property type="match status" value="1"/>
</dbReference>
<evidence type="ECO:0000259" key="4">
    <source>
        <dbReference type="PROSITE" id="PS01124"/>
    </source>
</evidence>
<dbReference type="InterPro" id="IPR009057">
    <property type="entry name" value="Homeodomain-like_sf"/>
</dbReference>
<dbReference type="GO" id="GO:0003700">
    <property type="term" value="F:DNA-binding transcription factor activity"/>
    <property type="evidence" value="ECO:0007669"/>
    <property type="project" value="InterPro"/>
</dbReference>
<sequence length="263" mass="28776">MTGAVRAVHPALRGLLAGPMVGYDLRTDPRAVHFGLPAPAATVILAFEEPIDVGWADTPGESARHWQMVSGMHTRPALVHTHGTQCGIQLSLTPLGFRLILDAPIGALANEVAGLDELGVPSALHARLADEPSWDRRLALLEEELLRRAVDERASQPGDEVAQAWRLLRRTGARVDEVAGSVGWSRRHLTNRCVAEFGVAPKQVIRLARFDRSRQAVRSGLTLADAAYRFGFSDQSHLTREWVQLAGRTPSQTLAEEFPILQD</sequence>
<gene>
    <name evidence="5" type="ORF">CGZ93_11490</name>
</gene>
<dbReference type="InterPro" id="IPR018060">
    <property type="entry name" value="HTH_AraC"/>
</dbReference>
<dbReference type="PANTHER" id="PTHR46796">
    <property type="entry name" value="HTH-TYPE TRANSCRIPTIONAL ACTIVATOR RHAS-RELATED"/>
    <property type="match status" value="1"/>
</dbReference>
<proteinExistence type="predicted"/>